<dbReference type="InterPro" id="IPR001460">
    <property type="entry name" value="PCN-bd_Tpept"/>
</dbReference>
<feature type="domain" description="Penicillin-binding protein dimerisation" evidence="5">
    <location>
        <begin position="38"/>
        <end position="146"/>
    </location>
</feature>
<dbReference type="KEGG" id="spha:D3Y57_15940"/>
<evidence type="ECO:0000313" key="7">
    <source>
        <dbReference type="Proteomes" id="UP000276254"/>
    </source>
</evidence>
<name>A0A494TQF9_SPHPE</name>
<dbReference type="SUPFAM" id="SSF56601">
    <property type="entry name" value="beta-lactamase/transpeptidase-like"/>
    <property type="match status" value="1"/>
</dbReference>
<dbReference type="GO" id="GO:0008658">
    <property type="term" value="F:penicillin binding"/>
    <property type="evidence" value="ECO:0007669"/>
    <property type="project" value="InterPro"/>
</dbReference>
<dbReference type="InterPro" id="IPR005311">
    <property type="entry name" value="PBP_dimer"/>
</dbReference>
<evidence type="ECO:0000259" key="5">
    <source>
        <dbReference type="Pfam" id="PF03717"/>
    </source>
</evidence>
<dbReference type="EMBL" id="CP032829">
    <property type="protein sequence ID" value="AYJ88061.1"/>
    <property type="molecule type" value="Genomic_DNA"/>
</dbReference>
<evidence type="ECO:0000256" key="3">
    <source>
        <dbReference type="ARBA" id="ARBA00023136"/>
    </source>
</evidence>
<keyword evidence="2" id="KW-0121">Carboxypeptidase</keyword>
<dbReference type="Proteomes" id="UP000276254">
    <property type="component" value="Chromosome"/>
</dbReference>
<evidence type="ECO:0000256" key="1">
    <source>
        <dbReference type="ARBA" id="ARBA00004370"/>
    </source>
</evidence>
<keyword evidence="2" id="KW-0645">Protease</keyword>
<dbReference type="InterPro" id="IPR050515">
    <property type="entry name" value="Beta-lactam/transpept"/>
</dbReference>
<dbReference type="SUPFAM" id="SSF56519">
    <property type="entry name" value="Penicillin binding protein dimerisation domain"/>
    <property type="match status" value="1"/>
</dbReference>
<accession>A0A494TQF9</accession>
<gene>
    <name evidence="6" type="ORF">D3Y57_15940</name>
</gene>
<dbReference type="Pfam" id="PF00905">
    <property type="entry name" value="Transpeptidase"/>
    <property type="match status" value="1"/>
</dbReference>
<evidence type="ECO:0000256" key="2">
    <source>
        <dbReference type="ARBA" id="ARBA00022645"/>
    </source>
</evidence>
<dbReference type="PANTHER" id="PTHR30627:SF1">
    <property type="entry name" value="PEPTIDOGLYCAN D,D-TRANSPEPTIDASE FTSI"/>
    <property type="match status" value="1"/>
</dbReference>
<organism evidence="6 7">
    <name type="scientific">Sphingomonas paeninsulae</name>
    <dbReference type="NCBI Taxonomy" id="2319844"/>
    <lineage>
        <taxon>Bacteria</taxon>
        <taxon>Pseudomonadati</taxon>
        <taxon>Pseudomonadota</taxon>
        <taxon>Alphaproteobacteria</taxon>
        <taxon>Sphingomonadales</taxon>
        <taxon>Sphingomonadaceae</taxon>
        <taxon>Sphingomonas</taxon>
    </lineage>
</organism>
<dbReference type="InterPro" id="IPR036138">
    <property type="entry name" value="PBP_dimer_sf"/>
</dbReference>
<keyword evidence="7" id="KW-1185">Reference proteome</keyword>
<sequence length="536" mass="57593">MMLMLLFGAVSLLIAGRLVWLSVFHDAKVSSSISSMLPNRGDIVDRNGQVLARTIDAWSIGVHANKLLNDPKDVAAKLAALMPEKTEAQYLAILRSGVRFTYLRRRAMPDLVAQVNAIGEPAMAYAREPERLYPQTTLAAHVIGYTDFDGRGVSGMERVLNDKLSNAHNRANAIALSIDARVQAIMESEMSAAMVDQQAKGATGIVLDVHTGEVIAMASLPVYNPNKPGEGPDEARRNNVTQSVYELGSTFKPITIANALDTGVVPSLAKRYDATAPLKVGRFTIHDEHSAGRWLNVIETLIMSSNIVTARIADELGETRTASLFHKLHFDTAPDIELKERGRPIWPTYWGRTTVMTIGFGHGMAVTPLHLATAYAALVNGGIFRPSTLLKIAPGKAPQGTRVFSQATSDKMRQLLRMIVLDGTGRKADVDGLRVGGKTGTADKANGGGYNRHSTVSTFAAAFPMDAPRYVVVTMLDEPKGSAASAGQRTAGWVVAPATSKIISRIGPLLGVMPDNSKDIDVSALAPLVWKPKAGN</sequence>
<evidence type="ECO:0000313" key="6">
    <source>
        <dbReference type="EMBL" id="AYJ88061.1"/>
    </source>
</evidence>
<evidence type="ECO:0000259" key="4">
    <source>
        <dbReference type="Pfam" id="PF00905"/>
    </source>
</evidence>
<protein>
    <submittedName>
        <fullName evidence="6">Penicillin-binding protein 2</fullName>
    </submittedName>
</protein>
<dbReference type="InterPro" id="IPR012338">
    <property type="entry name" value="Beta-lactam/transpept-like"/>
</dbReference>
<dbReference type="AlphaFoldDB" id="A0A494TQF9"/>
<comment type="subcellular location">
    <subcellularLocation>
        <location evidence="1">Membrane</location>
    </subcellularLocation>
</comment>
<dbReference type="Pfam" id="PF03717">
    <property type="entry name" value="PBP_dimer"/>
    <property type="match status" value="1"/>
</dbReference>
<proteinExistence type="predicted"/>
<dbReference type="GO" id="GO:0005886">
    <property type="term" value="C:plasma membrane"/>
    <property type="evidence" value="ECO:0007669"/>
    <property type="project" value="TreeGrafter"/>
</dbReference>
<dbReference type="Gene3D" id="3.40.710.10">
    <property type="entry name" value="DD-peptidase/beta-lactamase superfamily"/>
    <property type="match status" value="1"/>
</dbReference>
<dbReference type="PANTHER" id="PTHR30627">
    <property type="entry name" value="PEPTIDOGLYCAN D,D-TRANSPEPTIDASE"/>
    <property type="match status" value="1"/>
</dbReference>
<dbReference type="GO" id="GO:0004180">
    <property type="term" value="F:carboxypeptidase activity"/>
    <property type="evidence" value="ECO:0007669"/>
    <property type="project" value="UniProtKB-KW"/>
</dbReference>
<keyword evidence="2" id="KW-0378">Hydrolase</keyword>
<reference evidence="6 7" key="1">
    <citation type="submission" date="2018-09" db="EMBL/GenBank/DDBJ databases">
        <title>Sphingomonas peninsula sp. nov., isolated from fildes peninsula, Antarctic soil.</title>
        <authorList>
            <person name="Yingchao G."/>
        </authorList>
    </citation>
    <scope>NUCLEOTIDE SEQUENCE [LARGE SCALE GENOMIC DNA]</scope>
    <source>
        <strain evidence="6 7">YZ-8</strain>
    </source>
</reference>
<dbReference type="Gene3D" id="3.90.1310.10">
    <property type="entry name" value="Penicillin-binding protein 2a (Domain 2)"/>
    <property type="match status" value="1"/>
</dbReference>
<keyword evidence="3" id="KW-0472">Membrane</keyword>
<dbReference type="OrthoDB" id="9789078at2"/>
<dbReference type="GO" id="GO:0071555">
    <property type="term" value="P:cell wall organization"/>
    <property type="evidence" value="ECO:0007669"/>
    <property type="project" value="TreeGrafter"/>
</dbReference>
<dbReference type="Gene3D" id="3.30.450.330">
    <property type="match status" value="1"/>
</dbReference>
<feature type="domain" description="Penicillin-binding protein transpeptidase" evidence="4">
    <location>
        <begin position="204"/>
        <end position="487"/>
    </location>
</feature>